<dbReference type="InterPro" id="IPR013780">
    <property type="entry name" value="Glyco_hydro_b"/>
</dbReference>
<dbReference type="PANTHER" id="PTHR10030:SF37">
    <property type="entry name" value="ALPHA-L-FUCOSIDASE-RELATED"/>
    <property type="match status" value="1"/>
</dbReference>
<dbReference type="OrthoDB" id="6039950at2759"/>
<proteinExistence type="inferred from homology"/>
<evidence type="ECO:0000313" key="13">
    <source>
        <dbReference type="Proteomes" id="UP000326759"/>
    </source>
</evidence>
<accession>A0A5N5T3H0</accession>
<evidence type="ECO:0000313" key="12">
    <source>
        <dbReference type="EMBL" id="KAB7500996.1"/>
    </source>
</evidence>
<keyword evidence="13" id="KW-1185">Reference proteome</keyword>
<dbReference type="GO" id="GO:0016139">
    <property type="term" value="P:glycoside catabolic process"/>
    <property type="evidence" value="ECO:0007669"/>
    <property type="project" value="TreeGrafter"/>
</dbReference>
<dbReference type="Pfam" id="PF01120">
    <property type="entry name" value="Alpha_L_fucos"/>
    <property type="match status" value="1"/>
</dbReference>
<evidence type="ECO:0000259" key="11">
    <source>
        <dbReference type="Pfam" id="PF16757"/>
    </source>
</evidence>
<feature type="site" description="May be important for catalysis" evidence="9">
    <location>
        <position position="236"/>
    </location>
</feature>
<sequence>LGYPETLAQFEPNWDSLDSRELPKWYDEAKIGIFLHWGVFSVPSFKSAWFWKRWKDGSEDIVDFMKKNYPPGFTYQDFGPSFTAEFFNPYEWAEIFNASGARYIVLTSKHHEGFTLWPSKYSWNWNSMDVGPGRDLVGDLSKEIRTAFPHIKFGLYHSLYEWFNPLYLQDEKNGYNSNDFVRLKTMPELYELSPVRKSVVVNDRWGKGITCHHGSFYTCQDKFNPGVLQPHKWENCMTLDKYSWVYNRLSPLQNYLTIEELLNTLVKTISCGGNLLVNTGPTHDGRIAPIMEERLRQMGSWLSINGEAVYGSKPWVYQNDTYTPDIWFTRSTGAESFVYAFISTWPENSYLILGSVKKTTKSVVQMLGCTQVLQTEKSREGLKIWFPRKNNVKSNWNFVLKMKYVKPRIPKLKYL</sequence>
<evidence type="ECO:0000256" key="1">
    <source>
        <dbReference type="ARBA" id="ARBA00000321"/>
    </source>
</evidence>
<keyword evidence="7" id="KW-0378">Hydrolase</keyword>
<dbReference type="Gene3D" id="2.60.40.1180">
    <property type="entry name" value="Golgi alpha-mannosidase II"/>
    <property type="match status" value="1"/>
</dbReference>
<evidence type="ECO:0000259" key="10">
    <source>
        <dbReference type="Pfam" id="PF01120"/>
    </source>
</evidence>
<evidence type="ECO:0000256" key="7">
    <source>
        <dbReference type="ARBA" id="ARBA00022801"/>
    </source>
</evidence>
<evidence type="ECO:0000256" key="9">
    <source>
        <dbReference type="PIRSR" id="PIRSR001092-1"/>
    </source>
</evidence>
<dbReference type="GO" id="GO:0004560">
    <property type="term" value="F:alpha-L-fucosidase activity"/>
    <property type="evidence" value="ECO:0007669"/>
    <property type="project" value="UniProtKB-EC"/>
</dbReference>
<dbReference type="Pfam" id="PF16757">
    <property type="entry name" value="Fucosidase_C"/>
    <property type="match status" value="1"/>
</dbReference>
<dbReference type="PANTHER" id="PTHR10030">
    <property type="entry name" value="ALPHA-L-FUCOSIDASE"/>
    <property type="match status" value="1"/>
</dbReference>
<comment type="catalytic activity">
    <reaction evidence="2">
        <text>a neolactoside IV(2)-alpha-Fuc-nLc4Cer(d18:0) + H2O = a neolactoside nLc4Cer(d18:0) + L-fucose</text>
        <dbReference type="Rhea" id="RHEA:49308"/>
        <dbReference type="ChEBI" id="CHEBI:2181"/>
        <dbReference type="ChEBI" id="CHEBI:15377"/>
        <dbReference type="ChEBI" id="CHEBI:91119"/>
        <dbReference type="ChEBI" id="CHEBI:91121"/>
    </reaction>
    <physiologicalReaction direction="left-to-right" evidence="2">
        <dbReference type="Rhea" id="RHEA:49309"/>
    </physiologicalReaction>
</comment>
<dbReference type="EC" id="3.2.1.51" evidence="5"/>
<dbReference type="AlphaFoldDB" id="A0A5N5T3H0"/>
<dbReference type="EMBL" id="SEYY01012041">
    <property type="protein sequence ID" value="KAB7500996.1"/>
    <property type="molecule type" value="Genomic_DNA"/>
</dbReference>
<evidence type="ECO:0000256" key="8">
    <source>
        <dbReference type="ARBA" id="ARBA00023295"/>
    </source>
</evidence>
<evidence type="ECO:0000256" key="3">
    <source>
        <dbReference type="ARBA" id="ARBA00004071"/>
    </source>
</evidence>
<dbReference type="InterPro" id="IPR031919">
    <property type="entry name" value="Fucosidase_C"/>
</dbReference>
<dbReference type="InterPro" id="IPR018526">
    <property type="entry name" value="Glyco_hydro_29_CS"/>
</dbReference>
<keyword evidence="8" id="KW-0326">Glycosidase</keyword>
<comment type="catalytic activity">
    <reaction evidence="1">
        <text>a neolactoside IV(2)-alpha-Fuc-nLc4Cer(d18:1(4E)) + H2O = a neolactoside nLc4Cer(d18:1(4E)) + L-fucose</text>
        <dbReference type="Rhea" id="RHEA:48224"/>
        <dbReference type="ChEBI" id="CHEBI:2181"/>
        <dbReference type="ChEBI" id="CHEBI:15377"/>
        <dbReference type="ChEBI" id="CHEBI:17006"/>
        <dbReference type="ChEBI" id="CHEBI:28691"/>
    </reaction>
    <physiologicalReaction direction="left-to-right" evidence="1">
        <dbReference type="Rhea" id="RHEA:48225"/>
    </physiologicalReaction>
</comment>
<dbReference type="GO" id="GO:0006004">
    <property type="term" value="P:fucose metabolic process"/>
    <property type="evidence" value="ECO:0007669"/>
    <property type="project" value="InterPro"/>
</dbReference>
<dbReference type="PROSITE" id="PS00385">
    <property type="entry name" value="ALPHA_L_FUCOSIDASE"/>
    <property type="match status" value="1"/>
</dbReference>
<feature type="non-terminal residue" evidence="12">
    <location>
        <position position="415"/>
    </location>
</feature>
<dbReference type="InterPro" id="IPR000933">
    <property type="entry name" value="Glyco_hydro_29"/>
</dbReference>
<evidence type="ECO:0000256" key="4">
    <source>
        <dbReference type="ARBA" id="ARBA00007951"/>
    </source>
</evidence>
<comment type="similarity">
    <text evidence="4">Belongs to the glycosyl hydrolase 29 family.</text>
</comment>
<dbReference type="InterPro" id="IPR057739">
    <property type="entry name" value="Glyco_hydro_29_N"/>
</dbReference>
<evidence type="ECO:0000256" key="6">
    <source>
        <dbReference type="ARBA" id="ARBA00022729"/>
    </source>
</evidence>
<protein>
    <recommendedName>
        <fullName evidence="5">alpha-L-fucosidase</fullName>
        <ecNumber evidence="5">3.2.1.51</ecNumber>
    </recommendedName>
</protein>
<dbReference type="SMART" id="SM00812">
    <property type="entry name" value="Alpha_L_fucos"/>
    <property type="match status" value="1"/>
</dbReference>
<organism evidence="12 13">
    <name type="scientific">Armadillidium nasatum</name>
    <dbReference type="NCBI Taxonomy" id="96803"/>
    <lineage>
        <taxon>Eukaryota</taxon>
        <taxon>Metazoa</taxon>
        <taxon>Ecdysozoa</taxon>
        <taxon>Arthropoda</taxon>
        <taxon>Crustacea</taxon>
        <taxon>Multicrustacea</taxon>
        <taxon>Malacostraca</taxon>
        <taxon>Eumalacostraca</taxon>
        <taxon>Peracarida</taxon>
        <taxon>Isopoda</taxon>
        <taxon>Oniscidea</taxon>
        <taxon>Crinocheta</taxon>
        <taxon>Armadillidiidae</taxon>
        <taxon>Armadillidium</taxon>
    </lineage>
</organism>
<dbReference type="Proteomes" id="UP000326759">
    <property type="component" value="Unassembled WGS sequence"/>
</dbReference>
<dbReference type="GO" id="GO:0005764">
    <property type="term" value="C:lysosome"/>
    <property type="evidence" value="ECO:0007669"/>
    <property type="project" value="TreeGrafter"/>
</dbReference>
<dbReference type="InterPro" id="IPR016286">
    <property type="entry name" value="FUC_metazoa-typ"/>
</dbReference>
<evidence type="ECO:0000256" key="2">
    <source>
        <dbReference type="ARBA" id="ARBA00000419"/>
    </source>
</evidence>
<evidence type="ECO:0000256" key="5">
    <source>
        <dbReference type="ARBA" id="ARBA00012662"/>
    </source>
</evidence>
<dbReference type="PRINTS" id="PR00741">
    <property type="entry name" value="GLHYDRLASE29"/>
</dbReference>
<gene>
    <name evidence="12" type="ORF">Anas_12764</name>
</gene>
<comment type="function">
    <text evidence="3">Alpha-L-fucosidase is responsible for hydrolyzing the alpha-1,6-linked fucose joined to the reducing-end N-acetylglucosamine of the carbohydrate moieties of glycoproteins.</text>
</comment>
<feature type="non-terminal residue" evidence="12">
    <location>
        <position position="1"/>
    </location>
</feature>
<name>A0A5N5T3H0_9CRUS</name>
<feature type="domain" description="Glycoside hydrolase family 29 N-terminal" evidence="10">
    <location>
        <begin position="8"/>
        <end position="192"/>
    </location>
</feature>
<dbReference type="Gene3D" id="3.20.20.80">
    <property type="entry name" value="Glycosidases"/>
    <property type="match status" value="2"/>
</dbReference>
<keyword evidence="6" id="KW-0732">Signal</keyword>
<comment type="caution">
    <text evidence="12">The sequence shown here is derived from an EMBL/GenBank/DDBJ whole genome shotgun (WGS) entry which is preliminary data.</text>
</comment>
<feature type="domain" description="Alpha-L-fucosidase C-terminal" evidence="11">
    <location>
        <begin position="318"/>
        <end position="402"/>
    </location>
</feature>
<reference evidence="12 13" key="1">
    <citation type="journal article" date="2019" name="PLoS Biol.">
        <title>Sex chromosomes control vertical transmission of feminizing Wolbachia symbionts in an isopod.</title>
        <authorList>
            <person name="Becking T."/>
            <person name="Chebbi M.A."/>
            <person name="Giraud I."/>
            <person name="Moumen B."/>
            <person name="Laverre T."/>
            <person name="Caubet Y."/>
            <person name="Peccoud J."/>
            <person name="Gilbert C."/>
            <person name="Cordaux R."/>
        </authorList>
    </citation>
    <scope>NUCLEOTIDE SEQUENCE [LARGE SCALE GENOMIC DNA]</scope>
    <source>
        <strain evidence="12">ANa2</strain>
        <tissue evidence="12">Whole body excluding digestive tract and cuticle</tissue>
    </source>
</reference>
<dbReference type="SUPFAM" id="SSF51445">
    <property type="entry name" value="(Trans)glycosidases"/>
    <property type="match status" value="1"/>
</dbReference>
<dbReference type="PIRSF" id="PIRSF001092">
    <property type="entry name" value="Alpha-L-fucosidase"/>
    <property type="match status" value="1"/>
</dbReference>
<dbReference type="InterPro" id="IPR017853">
    <property type="entry name" value="GH"/>
</dbReference>